<dbReference type="EMBL" id="FOZK01000003">
    <property type="protein sequence ID" value="SFS08631.1"/>
    <property type="molecule type" value="Genomic_DNA"/>
</dbReference>
<dbReference type="OrthoDB" id="45616at2157"/>
<name>A0A1I6LYT4_9EURY</name>
<keyword evidence="5" id="KW-1185">Reference proteome</keyword>
<evidence type="ECO:0000313" key="5">
    <source>
        <dbReference type="Proteomes" id="UP000199062"/>
    </source>
</evidence>
<comment type="cofactor">
    <cofactor evidence="1">
        <name>Mg(2+)</name>
        <dbReference type="ChEBI" id="CHEBI:18420"/>
    </cofactor>
</comment>
<dbReference type="AlphaFoldDB" id="A0A1I6LYT4"/>
<dbReference type="PROSITE" id="PS51462">
    <property type="entry name" value="NUDIX"/>
    <property type="match status" value="1"/>
</dbReference>
<dbReference type="Proteomes" id="UP000199062">
    <property type="component" value="Unassembled WGS sequence"/>
</dbReference>
<keyword evidence="2" id="KW-0378">Hydrolase</keyword>
<dbReference type="PANTHER" id="PTHR43046:SF14">
    <property type="entry name" value="MUTT_NUDIX FAMILY PROTEIN"/>
    <property type="match status" value="1"/>
</dbReference>
<dbReference type="CDD" id="cd03674">
    <property type="entry name" value="NUDIX_Hydrolase"/>
    <property type="match status" value="1"/>
</dbReference>
<organism evidence="4 5">
    <name type="scientific">Halomicrobium zhouii</name>
    <dbReference type="NCBI Taxonomy" id="767519"/>
    <lineage>
        <taxon>Archaea</taxon>
        <taxon>Methanobacteriati</taxon>
        <taxon>Methanobacteriota</taxon>
        <taxon>Stenosarchaea group</taxon>
        <taxon>Halobacteria</taxon>
        <taxon>Halobacteriales</taxon>
        <taxon>Haloarculaceae</taxon>
        <taxon>Halomicrobium</taxon>
    </lineage>
</organism>
<dbReference type="STRING" id="767519.SAMN05216559_3474"/>
<dbReference type="Gene3D" id="3.90.79.10">
    <property type="entry name" value="Nucleoside Triphosphate Pyrophosphohydrolase"/>
    <property type="match status" value="1"/>
</dbReference>
<gene>
    <name evidence="4" type="ORF">SAMN05216559_3474</name>
</gene>
<reference evidence="4 5" key="1">
    <citation type="submission" date="2016-10" db="EMBL/GenBank/DDBJ databases">
        <authorList>
            <person name="de Groot N.N."/>
        </authorList>
    </citation>
    <scope>NUCLEOTIDE SEQUENCE [LARGE SCALE GENOMIC DNA]</scope>
    <source>
        <strain evidence="4 5">CGMCC 1.10457</strain>
    </source>
</reference>
<evidence type="ECO:0000313" key="4">
    <source>
        <dbReference type="EMBL" id="SFS08631.1"/>
    </source>
</evidence>
<evidence type="ECO:0000256" key="1">
    <source>
        <dbReference type="ARBA" id="ARBA00001946"/>
    </source>
</evidence>
<dbReference type="PANTHER" id="PTHR43046">
    <property type="entry name" value="GDP-MANNOSE MANNOSYL HYDROLASE"/>
    <property type="match status" value="1"/>
</dbReference>
<dbReference type="Pfam" id="PF00293">
    <property type="entry name" value="NUDIX"/>
    <property type="match status" value="1"/>
</dbReference>
<evidence type="ECO:0000259" key="3">
    <source>
        <dbReference type="PROSITE" id="PS51462"/>
    </source>
</evidence>
<protein>
    <submittedName>
        <fullName evidence="4">NUDIX domain-containing protein</fullName>
    </submittedName>
</protein>
<feature type="domain" description="Nudix hydrolase" evidence="3">
    <location>
        <begin position="4"/>
        <end position="158"/>
    </location>
</feature>
<accession>A0A1I6LYT4</accession>
<sequence length="160" mass="18041">METTRHFTATVYVVHPSDSGDAVALHEHDKHGLWLAPGGHVERDELPHEAGLREVREELGFEVELVADRDDVESETTRSLPQPTHVQLADINVTDEGIGHQHIDLIYYAEAPHRDIDPEPGEQPADHWEWVTNAELADREEIPSDVTEIGRRAIRTVAQQ</sequence>
<dbReference type="SUPFAM" id="SSF55811">
    <property type="entry name" value="Nudix"/>
    <property type="match status" value="1"/>
</dbReference>
<dbReference type="GO" id="GO:0016787">
    <property type="term" value="F:hydrolase activity"/>
    <property type="evidence" value="ECO:0007669"/>
    <property type="project" value="UniProtKB-KW"/>
</dbReference>
<dbReference type="RefSeq" id="WP_089818024.1">
    <property type="nucleotide sequence ID" value="NZ_FOZK01000003.1"/>
</dbReference>
<proteinExistence type="predicted"/>
<dbReference type="InterPro" id="IPR000086">
    <property type="entry name" value="NUDIX_hydrolase_dom"/>
</dbReference>
<dbReference type="InterPro" id="IPR015797">
    <property type="entry name" value="NUDIX_hydrolase-like_dom_sf"/>
</dbReference>
<evidence type="ECO:0000256" key="2">
    <source>
        <dbReference type="ARBA" id="ARBA00022801"/>
    </source>
</evidence>